<feature type="region of interest" description="Disordered" evidence="2">
    <location>
        <begin position="731"/>
        <end position="809"/>
    </location>
</feature>
<dbReference type="Proteomes" id="UP000674318">
    <property type="component" value="Chromosome 24"/>
</dbReference>
<feature type="region of interest" description="Disordered" evidence="2">
    <location>
        <begin position="1"/>
        <end position="36"/>
    </location>
</feature>
<evidence type="ECO:0000256" key="1">
    <source>
        <dbReference type="SAM" id="Coils"/>
    </source>
</evidence>
<evidence type="ECO:0000313" key="4">
    <source>
        <dbReference type="Proteomes" id="UP000674318"/>
    </source>
</evidence>
<feature type="region of interest" description="Disordered" evidence="2">
    <location>
        <begin position="881"/>
        <end position="927"/>
    </location>
</feature>
<feature type="compositionally biased region" description="Polar residues" evidence="2">
    <location>
        <begin position="882"/>
        <end position="910"/>
    </location>
</feature>
<dbReference type="RefSeq" id="XP_067756901.1">
    <property type="nucleotide sequence ID" value="XM_067901635.1"/>
</dbReference>
<dbReference type="KEGG" id="phet:94291712"/>
<name>A0A836L9G8_9TRYP</name>
<feature type="compositionally biased region" description="Basic and acidic residues" evidence="2">
    <location>
        <begin position="736"/>
        <end position="746"/>
    </location>
</feature>
<feature type="compositionally biased region" description="Polar residues" evidence="2">
    <location>
        <begin position="784"/>
        <end position="799"/>
    </location>
</feature>
<evidence type="ECO:0000256" key="2">
    <source>
        <dbReference type="SAM" id="MobiDB-lite"/>
    </source>
</evidence>
<accession>A0A836L9G8</accession>
<feature type="compositionally biased region" description="Polar residues" evidence="2">
    <location>
        <begin position="668"/>
        <end position="679"/>
    </location>
</feature>
<feature type="compositionally biased region" description="Low complexity" evidence="2">
    <location>
        <begin position="762"/>
        <end position="783"/>
    </location>
</feature>
<evidence type="ECO:0000313" key="3">
    <source>
        <dbReference type="EMBL" id="KAG5503539.1"/>
    </source>
</evidence>
<proteinExistence type="predicted"/>
<gene>
    <name evidence="3" type="ORF">JKF63_05679</name>
</gene>
<dbReference type="AlphaFoldDB" id="A0A836L9G8"/>
<feature type="region of interest" description="Disordered" evidence="2">
    <location>
        <begin position="668"/>
        <end position="693"/>
    </location>
</feature>
<feature type="coiled-coil region" evidence="1">
    <location>
        <begin position="525"/>
        <end position="573"/>
    </location>
</feature>
<comment type="caution">
    <text evidence="3">The sequence shown here is derived from an EMBL/GenBank/DDBJ whole genome shotgun (WGS) entry which is preliminary data.</text>
</comment>
<keyword evidence="1" id="KW-0175">Coiled coil</keyword>
<dbReference type="GeneID" id="94291712"/>
<feature type="coiled-coil region" evidence="1">
    <location>
        <begin position="131"/>
        <end position="263"/>
    </location>
</feature>
<reference evidence="3 4" key="1">
    <citation type="submission" date="2021-02" db="EMBL/GenBank/DDBJ databases">
        <title>Porcisia hertigi Genome sequencing and assembly.</title>
        <authorList>
            <person name="Almutairi H."/>
            <person name="Gatherer D."/>
        </authorList>
    </citation>
    <scope>NUCLEOTIDE SEQUENCE [LARGE SCALE GENOMIC DNA]</scope>
    <source>
        <strain evidence="3 4">C119</strain>
    </source>
</reference>
<dbReference type="EMBL" id="JAFJZO010000024">
    <property type="protein sequence ID" value="KAG5503539.1"/>
    <property type="molecule type" value="Genomic_DNA"/>
</dbReference>
<organism evidence="3 4">
    <name type="scientific">Porcisia hertigi</name>
    <dbReference type="NCBI Taxonomy" id="2761500"/>
    <lineage>
        <taxon>Eukaryota</taxon>
        <taxon>Discoba</taxon>
        <taxon>Euglenozoa</taxon>
        <taxon>Kinetoplastea</taxon>
        <taxon>Metakinetoplastina</taxon>
        <taxon>Trypanosomatida</taxon>
        <taxon>Trypanosomatidae</taxon>
        <taxon>Leishmaniinae</taxon>
        <taxon>Porcisia</taxon>
    </lineage>
</organism>
<sequence length="962" mass="103628">MSDPGRSLSHPSSEESDTTVVIQAPPTLPNDFAAEQCQPPVRVTAVKYSLLSSSSSPPPTAGTSERSQHHHSQDQPTTRESTRTTHTSLQVDTAAVVTNGPATSVVSTTADAEVMTVSELKNELYRVTHSLVQARQQARMSNEMCAELRQRCQGQEAEKQALRLELQESQERLRACQARTEEQRRSAAEAKLTVLSLTAERDELSAKVQEAWDRVAELSTALRRQEAAMQSLQMDITHAGHSKELIVQENSHLEQQLRVVQEQLSVHQVSEQANDVARQRLSVALQRALGRVAELLSNVAYDYQQSLLYEGLDAEDAASSDMPVSNDAHVKEVRHEITSTKSRTGDAPHVVLFPANSRSISATTETALMETQPLQRGGPTNGSACVYAENVLHSAETVILGDLWSAARLLPRSSAPLRDGSAEAPVGADADPGTATPPERRPPLSSSLRQGLVQSHHQRASPDAAVGAEVPSSSSSATILADEASMRTALTPLLLGLKHVAAMLSNMRHERRRWVAKAVHFKQCYEGAQRQLEAAQHVSESEENQAEVLRGRVEALQLRAEQANAALLECRQDDMRRLGNLAHTLKCAEDWALVQHSVELLQVRQSELRKDLQQLREQRQIGTPMGTEHAEKSVHGAAAAEDRYQQLLKQYLTLQEWVEAVRPAASHGSPQLQSLSSQWKPPPPPPAEHGAVPAPAVCTPANTTGAVAPVGEQSRSSSTCLHCSFVPPEAVSASHRCSEKETRDPDAPLAHNKQGMHGGGASPAPRETASASPAAANGSASTSDQQCVGHTSALSTPRTPTEPVKTDDRVHTCAPALPLRAGGPTTTTEATDLPRFITPRSTTYPVPLDGPSATAARQLISSSAGDTEHMLLASLRRDQGRSWPTASALSVTPSHPSSTRRYPSSGSVTSPKDRRHYANGDADRGGTGSAMGYSSMFAAEVLHVIEALDRRVSGALDRSPHA</sequence>
<feature type="region of interest" description="Disordered" evidence="2">
    <location>
        <begin position="416"/>
        <end position="474"/>
    </location>
</feature>
<keyword evidence="4" id="KW-1185">Reference proteome</keyword>
<dbReference type="OrthoDB" id="266125at2759"/>
<feature type="region of interest" description="Disordered" evidence="2">
    <location>
        <begin position="48"/>
        <end position="90"/>
    </location>
</feature>
<protein>
    <submittedName>
        <fullName evidence="3">Uncharacterized protein</fullName>
    </submittedName>
</protein>